<comment type="caution">
    <text evidence="1">The sequence shown here is derived from an EMBL/GenBank/DDBJ whole genome shotgun (WGS) entry which is preliminary data.</text>
</comment>
<name>A0AA43M6N1_9BURK</name>
<organism evidence="1 2">
    <name type="scientific">Polynucleobacter sphagniphilus</name>
    <dbReference type="NCBI Taxonomy" id="1743169"/>
    <lineage>
        <taxon>Bacteria</taxon>
        <taxon>Pseudomonadati</taxon>
        <taxon>Pseudomonadota</taxon>
        <taxon>Betaproteobacteria</taxon>
        <taxon>Burkholderiales</taxon>
        <taxon>Burkholderiaceae</taxon>
        <taxon>Polynucleobacter</taxon>
    </lineage>
</organism>
<dbReference type="AlphaFoldDB" id="A0AA43M6N1"/>
<reference evidence="1" key="1">
    <citation type="submission" date="2023-04" db="EMBL/GenBank/DDBJ databases">
        <title>Genome Encyclopedia of Bacteria and Archaea VI: Functional Genomics of Type Strains.</title>
        <authorList>
            <person name="Whitman W."/>
        </authorList>
    </citation>
    <scope>NUCLEOTIDE SEQUENCE</scope>
    <source>
        <strain evidence="1">Enz.4-51</strain>
    </source>
</reference>
<accession>A0AA43M6N1</accession>
<protein>
    <submittedName>
        <fullName evidence="1">Uncharacterized protein</fullName>
    </submittedName>
</protein>
<keyword evidence="2" id="KW-1185">Reference proteome</keyword>
<proteinExistence type="predicted"/>
<sequence>MKTLEDLLKDIDLEPLTRMEFAYEEIKADWLYQFANGLADIGIELDTSYLDDFLESPSLKAFNQSLDEFMETLSTPSIEFTTNKKAR</sequence>
<evidence type="ECO:0000313" key="1">
    <source>
        <dbReference type="EMBL" id="MDH6502935.1"/>
    </source>
</evidence>
<dbReference type="RefSeq" id="WP_280756472.1">
    <property type="nucleotide sequence ID" value="NZ_JARXXW010000001.1"/>
</dbReference>
<dbReference type="EMBL" id="JARXYA010000001">
    <property type="protein sequence ID" value="MDH6502935.1"/>
    <property type="molecule type" value="Genomic_DNA"/>
</dbReference>
<gene>
    <name evidence="1" type="ORF">M2127_000218</name>
</gene>
<evidence type="ECO:0000313" key="2">
    <source>
        <dbReference type="Proteomes" id="UP001161160"/>
    </source>
</evidence>
<dbReference type="Proteomes" id="UP001161160">
    <property type="component" value="Unassembled WGS sequence"/>
</dbReference>